<evidence type="ECO:0000313" key="3">
    <source>
        <dbReference type="Proteomes" id="UP000622797"/>
    </source>
</evidence>
<feature type="compositionally biased region" description="Low complexity" evidence="1">
    <location>
        <begin position="110"/>
        <end position="120"/>
    </location>
</feature>
<evidence type="ECO:0000313" key="2">
    <source>
        <dbReference type="EMBL" id="KAF4955311.1"/>
    </source>
</evidence>
<dbReference type="Proteomes" id="UP000622797">
    <property type="component" value="Unassembled WGS sequence"/>
</dbReference>
<feature type="region of interest" description="Disordered" evidence="1">
    <location>
        <begin position="1"/>
        <end position="153"/>
    </location>
</feature>
<name>A0A8H4TCE9_9HYPO</name>
<reference evidence="2" key="1">
    <citation type="journal article" date="2020" name="BMC Genomics">
        <title>Correction to: Identification and distribution of gene clusters required for synthesis of sphingolipid metabolism inhibitors in diverse species of the filamentous fungus Fusarium.</title>
        <authorList>
            <person name="Kim H.S."/>
            <person name="Lohmar J.M."/>
            <person name="Busman M."/>
            <person name="Brown D.W."/>
            <person name="Naumann T.A."/>
            <person name="Divon H.H."/>
            <person name="Lysoe E."/>
            <person name="Uhlig S."/>
            <person name="Proctor R.H."/>
        </authorList>
    </citation>
    <scope>NUCLEOTIDE SEQUENCE</scope>
    <source>
        <strain evidence="2">NRRL 20472</strain>
    </source>
</reference>
<organism evidence="2 3">
    <name type="scientific">Fusarium sarcochroum</name>
    <dbReference type="NCBI Taxonomy" id="1208366"/>
    <lineage>
        <taxon>Eukaryota</taxon>
        <taxon>Fungi</taxon>
        <taxon>Dikarya</taxon>
        <taxon>Ascomycota</taxon>
        <taxon>Pezizomycotina</taxon>
        <taxon>Sordariomycetes</taxon>
        <taxon>Hypocreomycetidae</taxon>
        <taxon>Hypocreales</taxon>
        <taxon>Nectriaceae</taxon>
        <taxon>Fusarium</taxon>
        <taxon>Fusarium lateritium species complex</taxon>
    </lineage>
</organism>
<feature type="region of interest" description="Disordered" evidence="1">
    <location>
        <begin position="708"/>
        <end position="773"/>
    </location>
</feature>
<feature type="compositionally biased region" description="Acidic residues" evidence="1">
    <location>
        <begin position="713"/>
        <end position="735"/>
    </location>
</feature>
<reference evidence="2" key="2">
    <citation type="submission" date="2020-05" db="EMBL/GenBank/DDBJ databases">
        <authorList>
            <person name="Kim H.-S."/>
            <person name="Proctor R.H."/>
            <person name="Brown D.W."/>
        </authorList>
    </citation>
    <scope>NUCLEOTIDE SEQUENCE</scope>
    <source>
        <strain evidence="2">NRRL 20472</strain>
    </source>
</reference>
<feature type="compositionally biased region" description="Polar residues" evidence="1">
    <location>
        <begin position="40"/>
        <end position="61"/>
    </location>
</feature>
<feature type="compositionally biased region" description="Low complexity" evidence="1">
    <location>
        <begin position="75"/>
        <end position="88"/>
    </location>
</feature>
<feature type="region of interest" description="Disordered" evidence="1">
    <location>
        <begin position="1228"/>
        <end position="1263"/>
    </location>
</feature>
<dbReference type="EMBL" id="JABEXW010000783">
    <property type="protein sequence ID" value="KAF4955311.1"/>
    <property type="molecule type" value="Genomic_DNA"/>
</dbReference>
<proteinExistence type="predicted"/>
<feature type="compositionally biased region" description="Polar residues" evidence="1">
    <location>
        <begin position="639"/>
        <end position="659"/>
    </location>
</feature>
<feature type="region of interest" description="Disordered" evidence="1">
    <location>
        <begin position="636"/>
        <end position="659"/>
    </location>
</feature>
<gene>
    <name evidence="2" type="ORF">FSARC_11885</name>
</gene>
<sequence>MAPERQKAKDTSRRRSQTKDRQGRGVSSSRSSASGVRATRPQNTILQYLHLSSPSPATSEGRTPPRAASSGTLRSDFSSATSKSTFASRLSNDSSTGPVATSTAFPEPPSSSLSSNVSMSIDESLGNARSRRGRDWDEPPSSRSPVRRHYGGKECIPDSMDDNMTDAAAPGGDVSLNDQSLIFGSDIQMDPAEEDDRSWHIRSTPPCSHEYYLDGMINRANNDLRENTVTRSEHPLNEAHDEERAEPVAAELPTRQEIYNWVEEEDLDEGEKLARRIVYILTAGLVSCPADQHKDQDASHLATCRRHLHLRETWAGSSARVSGLSFAEREEQSRQFGLDRTVRPLDASVTGLRRDQLPPASRLEAQFAGWHEDKDWSDAEVCLHKDDVPQRKLAPAVHDIDSFLHVTKDPRSLRGPLNICITAQPSLLLSKSIHVRVPIRVGEKIKQVPIYQIPHTVLAHQRPRTVYMFFPRLYDEKRRKKGPVPLREEQNRLFFDGFIRPSIEKVGPHFVHHLPGSYDSVRAASRIARESSGSAAVRGAAFEVPYSEENLPRLWTVMQEALERAERDMAADGLQPGGGGESFRETEDASRLWQFGDAIFLCSYKDTKLWHQSSGSSIEGVLGDFRARCGVVSLEQEPAASSRSGNPAYGNNRTDPTPWRQTQLVDVASEFLPTRSGHTVLARRCCQHNTLRFLYGQSEEALLGRIAPRAEGEVDSDWDDEAGSSQEDEEEDDENEHNGDNGRASRRRGSEEEQAAGEGWKPPRIPRAATTEYPVHMLRDSISITSEPRRTSPIFRRGVSDEAWAAVAREGNIKASRQDAERALSQSIERMASNLEDPSRGYGWRVELRITTTLAAQLRPAEEAWWRLVKQANRLSDEPGAVAVTPDRDAFYVLAAGDLNTFVRQNIDKHLRLMDYIMSYWARDPSTPQSAASLYAIVTLALRHFINHQPHALARILSAPLAAAAGGKIGLDMARSREQRGFAFFPKDVVDWHELRLHDWATDLLQVPQLVIKAHWLEEASLRQSRHLIDQVISLAISKDIRTREQAEDVLGILSQLLIRSYKEAAYLALFPAKGRRKRVPDMDVFEFTLAGVRAESRAVQGRDCNPPGNHRFFIKHVLTYFAWAWTLADSDISRGHLESQHFRVEAKRAIKAFEQLSRSPFITAQRFLCVLYYRFCQQVLCFPNPDKINGVMSVTAKNGSRTVLCTHIVKPLLYDFVMPRINGGERALPPSFRISQSEEGKSGKRQRPNTPPGTHSEGTVEVWSPSPPLLLERANKRYRESIAALGNCDDDDSQDLVVTTSIPRPFQPELIRAKAIRVMESFPLAQNQIIYTSQHPLIRHVRNLIRSRIGACTLCAFYEYGPIIGTHKLKRCSHRDEASGVHPWLNMFRRYRARGGGPGARCMHCRFPLLLCWRTVYREEMDLKYGSEMEARENEDFWYREAQCIWVKTIQRFVASCMVVHGSTQKGGVSRLGRTVLEIMGWQDWRGLEENGPEQIRTWLEEMGEIRGLRCPRLLILFWLLAESSSDEERGPDSPE</sequence>
<feature type="compositionally biased region" description="Low complexity" evidence="1">
    <location>
        <begin position="24"/>
        <end position="38"/>
    </location>
</feature>
<accession>A0A8H4TCE9</accession>
<protein>
    <submittedName>
        <fullName evidence="2">Uncharacterized protein</fullName>
    </submittedName>
</protein>
<evidence type="ECO:0000256" key="1">
    <source>
        <dbReference type="SAM" id="MobiDB-lite"/>
    </source>
</evidence>
<keyword evidence="3" id="KW-1185">Reference proteome</keyword>
<dbReference type="OrthoDB" id="5090998at2759"/>
<comment type="caution">
    <text evidence="2">The sequence shown here is derived from an EMBL/GenBank/DDBJ whole genome shotgun (WGS) entry which is preliminary data.</text>
</comment>
<feature type="compositionally biased region" description="Polar residues" evidence="1">
    <location>
        <begin position="89"/>
        <end position="104"/>
    </location>
</feature>
<feature type="compositionally biased region" description="Basic and acidic residues" evidence="1">
    <location>
        <begin position="1"/>
        <end position="23"/>
    </location>
</feature>